<dbReference type="Pfam" id="PF00810">
    <property type="entry name" value="ER_lumen_recept"/>
    <property type="match status" value="1"/>
</dbReference>
<keyword evidence="17" id="KW-0675">Receptor</keyword>
<feature type="transmembrane region" description="Helical" evidence="19">
    <location>
        <begin position="631"/>
        <end position="651"/>
    </location>
</feature>
<feature type="transmembrane region" description="Helical" evidence="19">
    <location>
        <begin position="598"/>
        <end position="619"/>
    </location>
</feature>
<dbReference type="PANTHER" id="PTHR47947">
    <property type="entry name" value="CYTOCHROME P450 82C3-RELATED"/>
    <property type="match status" value="1"/>
</dbReference>
<dbReference type="GO" id="GO:0006621">
    <property type="term" value="P:protein retention in ER lumen"/>
    <property type="evidence" value="ECO:0007669"/>
    <property type="project" value="InterPro"/>
</dbReference>
<evidence type="ECO:0000256" key="15">
    <source>
        <dbReference type="ARBA" id="ARBA00023033"/>
    </source>
</evidence>
<dbReference type="GO" id="GO:0005506">
    <property type="term" value="F:iron ion binding"/>
    <property type="evidence" value="ECO:0007669"/>
    <property type="project" value="InterPro"/>
</dbReference>
<protein>
    <submittedName>
        <fullName evidence="20">Cytochrome P450 CYP82D47</fullName>
    </submittedName>
</protein>
<evidence type="ECO:0000313" key="21">
    <source>
        <dbReference type="Proteomes" id="UP000250321"/>
    </source>
</evidence>
<evidence type="ECO:0000256" key="13">
    <source>
        <dbReference type="ARBA" id="ARBA00023002"/>
    </source>
</evidence>
<dbReference type="InterPro" id="IPR017972">
    <property type="entry name" value="Cyt_P450_CS"/>
</dbReference>
<dbReference type="SUPFAM" id="SSF48264">
    <property type="entry name" value="Cytochrome P450"/>
    <property type="match status" value="1"/>
</dbReference>
<keyword evidence="11" id="KW-0653">Protein transport</keyword>
<evidence type="ECO:0000256" key="4">
    <source>
        <dbReference type="ARBA" id="ARBA00010617"/>
    </source>
</evidence>
<accession>A0A314XTH0</accession>
<dbReference type="GO" id="GO:0016192">
    <property type="term" value="P:vesicle-mediated transport"/>
    <property type="evidence" value="ECO:0007669"/>
    <property type="project" value="UniProtKB-KW"/>
</dbReference>
<keyword evidence="21" id="KW-1185">Reference proteome</keyword>
<evidence type="ECO:0000256" key="17">
    <source>
        <dbReference type="ARBA" id="ARBA00023170"/>
    </source>
</evidence>
<evidence type="ECO:0000256" key="12">
    <source>
        <dbReference type="ARBA" id="ARBA00022989"/>
    </source>
</evidence>
<dbReference type="STRING" id="2094558.A0A314XTH0"/>
<keyword evidence="7 19" id="KW-0812">Transmembrane</keyword>
<comment type="cofactor">
    <cofactor evidence="18">
        <name>heme</name>
        <dbReference type="ChEBI" id="CHEBI:30413"/>
    </cofactor>
</comment>
<dbReference type="InterPro" id="IPR050651">
    <property type="entry name" value="Plant_Cytochrome_P450_Monoox"/>
</dbReference>
<evidence type="ECO:0000313" key="20">
    <source>
        <dbReference type="EMBL" id="PQP95949.1"/>
    </source>
</evidence>
<evidence type="ECO:0000256" key="7">
    <source>
        <dbReference type="ARBA" id="ARBA00022692"/>
    </source>
</evidence>
<comment type="subcellular location">
    <subcellularLocation>
        <location evidence="2">Endoplasmic reticulum membrane</location>
        <topology evidence="2">Multi-pass membrane protein</topology>
    </subcellularLocation>
    <subcellularLocation>
        <location evidence="1">Membrane</location>
        <topology evidence="1">Single-pass membrane protein</topology>
    </subcellularLocation>
</comment>
<keyword evidence="16 19" id="KW-0472">Membrane</keyword>
<feature type="transmembrane region" description="Helical" evidence="19">
    <location>
        <begin position="687"/>
        <end position="708"/>
    </location>
</feature>
<dbReference type="InterPro" id="IPR001128">
    <property type="entry name" value="Cyt_P450"/>
</dbReference>
<dbReference type="OrthoDB" id="1055148at2759"/>
<dbReference type="Pfam" id="PF00067">
    <property type="entry name" value="p450"/>
    <property type="match status" value="2"/>
</dbReference>
<dbReference type="PROSITE" id="PS00086">
    <property type="entry name" value="CYTOCHROME_P450"/>
    <property type="match status" value="1"/>
</dbReference>
<evidence type="ECO:0000256" key="14">
    <source>
        <dbReference type="ARBA" id="ARBA00023004"/>
    </source>
</evidence>
<keyword evidence="12 19" id="KW-1133">Transmembrane helix</keyword>
<dbReference type="PRINTS" id="PR00385">
    <property type="entry name" value="P450"/>
</dbReference>
<evidence type="ECO:0000256" key="3">
    <source>
        <dbReference type="ARBA" id="ARBA00010120"/>
    </source>
</evidence>
<dbReference type="InterPro" id="IPR000133">
    <property type="entry name" value="ER_ret_rcpt"/>
</dbReference>
<name>A0A314XTH0_PRUYE</name>
<keyword evidence="8 18" id="KW-0479">Metal-binding</keyword>
<dbReference type="GO" id="GO:0020037">
    <property type="term" value="F:heme binding"/>
    <property type="evidence" value="ECO:0007669"/>
    <property type="project" value="InterPro"/>
</dbReference>
<evidence type="ECO:0000256" key="18">
    <source>
        <dbReference type="PIRSR" id="PIRSR602401-1"/>
    </source>
</evidence>
<feature type="binding site" description="axial binding residue" evidence="18">
    <location>
        <position position="422"/>
    </location>
    <ligand>
        <name>heme</name>
        <dbReference type="ChEBI" id="CHEBI:30413"/>
    </ligand>
    <ligandPart>
        <name>Fe</name>
        <dbReference type="ChEBI" id="CHEBI:18248"/>
    </ligandPart>
</feature>
<feature type="transmembrane region" description="Helical" evidence="19">
    <location>
        <begin position="518"/>
        <end position="536"/>
    </location>
</feature>
<keyword evidence="13" id="KW-0560">Oxidoreductase</keyword>
<proteinExistence type="inferred from homology"/>
<dbReference type="InterPro" id="IPR036396">
    <property type="entry name" value="Cyt_P450_sf"/>
</dbReference>
<evidence type="ECO:0000256" key="6">
    <source>
        <dbReference type="ARBA" id="ARBA00022617"/>
    </source>
</evidence>
<sequence>MDFLSHPLAIAGLLVFVLYLWRVRIQSHKIKGMLAPQPSGAWPIIGHLHKLRGPLFKTLAAMADKYGPIFTIWLGKHPALVISNYDAVKQCFTKNDTVFATRSRSAQGKYLGYNYAGFGFSPYGTYWRDMRKMVMVELLSSRRLQTLKHVQISEVDAFIKGLFLLCKTEGHNGINPTKVVISDWIEHLTLNVITRMIAGKRYFNSSDEEDEQRFGKIVKEFMYVSGKPVASDLIGFPSWIDFKGQVKAMKRIMKELDSFTGSWIEEHYAKKETNSRDEHDFIDVMMSVIEDNSTLGYTRETIIKATSMNLILAGSETTAINLIWILSLLLNNKHVLKRAQEELDLKVGRDRWIEDTDIENLPYLQAIVKETLRLYPPGPLDPSLWPDPEVFCPERFLTTHVGIDASGKHFEFIPFGSGRRSCPGATFALQVTHLTLGRLLQGFDLATPLDMPVDLTEGLGITMPKATSLEVILTPRLPFEFYEDRSRAVLADTMGRRRSSPVNVLFQWVRSQSMKFKVFLGALLALCALLALRFSVRDHKYFFIASEVVHVLGIIVLIYKLTTQKTCSGLSLKTQELTALFLAVRLFCSTMMEGDIHTVLDFLTLMATAWVVYMIRFKLKSTYIKELDNFHLYYLVVPSAVLGVLIHPYTLNYHFTRILWAFGTNMEAVSVLPQLRLMQNAKMIEPFTSHYVFALGISRFFACAHWIIQIYETKGTYIYHIGSGYFWILSAFLSEMVQTFILADFCYYYVKSKMAGQLIMRMPPV</sequence>
<feature type="transmembrane region" description="Helical" evidence="19">
    <location>
        <begin position="728"/>
        <end position="750"/>
    </location>
</feature>
<gene>
    <name evidence="20" type="ORF">Pyn_04023</name>
</gene>
<dbReference type="FunFam" id="1.10.630.10:FF:000026">
    <property type="entry name" value="Cytochrome P450 82C4"/>
    <property type="match status" value="1"/>
</dbReference>
<organism evidence="20 21">
    <name type="scientific">Prunus yedoensis var. nudiflora</name>
    <dbReference type="NCBI Taxonomy" id="2094558"/>
    <lineage>
        <taxon>Eukaryota</taxon>
        <taxon>Viridiplantae</taxon>
        <taxon>Streptophyta</taxon>
        <taxon>Embryophyta</taxon>
        <taxon>Tracheophyta</taxon>
        <taxon>Spermatophyta</taxon>
        <taxon>Magnoliopsida</taxon>
        <taxon>eudicotyledons</taxon>
        <taxon>Gunneridae</taxon>
        <taxon>Pentapetalae</taxon>
        <taxon>rosids</taxon>
        <taxon>fabids</taxon>
        <taxon>Rosales</taxon>
        <taxon>Rosaceae</taxon>
        <taxon>Amygdaloideae</taxon>
        <taxon>Amygdaleae</taxon>
        <taxon>Prunus</taxon>
    </lineage>
</organism>
<comment type="similarity">
    <text evidence="3">Belongs to the ERD2 family.</text>
</comment>
<evidence type="ECO:0000256" key="2">
    <source>
        <dbReference type="ARBA" id="ARBA00004477"/>
    </source>
</evidence>
<keyword evidence="10" id="KW-0931">ER-Golgi transport</keyword>
<comment type="similarity">
    <text evidence="4">Belongs to the cytochrome P450 family.</text>
</comment>
<feature type="transmembrane region" description="Helical" evidence="19">
    <location>
        <begin position="542"/>
        <end position="562"/>
    </location>
</feature>
<evidence type="ECO:0000256" key="10">
    <source>
        <dbReference type="ARBA" id="ARBA00022892"/>
    </source>
</evidence>
<dbReference type="PRINTS" id="PR00463">
    <property type="entry name" value="EP450I"/>
</dbReference>
<dbReference type="GO" id="GO:0046923">
    <property type="term" value="F:ER retention sequence binding"/>
    <property type="evidence" value="ECO:0007669"/>
    <property type="project" value="InterPro"/>
</dbReference>
<keyword evidence="9" id="KW-0256">Endoplasmic reticulum</keyword>
<evidence type="ECO:0000256" key="16">
    <source>
        <dbReference type="ARBA" id="ARBA00023136"/>
    </source>
</evidence>
<feature type="transmembrane region" description="Helical" evidence="19">
    <location>
        <begin position="6"/>
        <end position="23"/>
    </location>
</feature>
<evidence type="ECO:0000256" key="9">
    <source>
        <dbReference type="ARBA" id="ARBA00022824"/>
    </source>
</evidence>
<dbReference type="Proteomes" id="UP000250321">
    <property type="component" value="Unassembled WGS sequence"/>
</dbReference>
<reference evidence="20 21" key="1">
    <citation type="submission" date="2018-02" db="EMBL/GenBank/DDBJ databases">
        <title>Draft genome of wild Prunus yedoensis var. nudiflora.</title>
        <authorList>
            <person name="Baek S."/>
            <person name="Kim J.-H."/>
            <person name="Choi K."/>
            <person name="Kim G.-B."/>
            <person name="Cho A."/>
            <person name="Jang H."/>
            <person name="Shin C.-H."/>
            <person name="Yu H.-J."/>
            <person name="Mun J.-H."/>
        </authorList>
    </citation>
    <scope>NUCLEOTIDE SEQUENCE [LARGE SCALE GENOMIC DNA]</scope>
    <source>
        <strain evidence="21">cv. Jeju island</strain>
        <tissue evidence="20">Leaf</tissue>
    </source>
</reference>
<keyword evidence="5" id="KW-0813">Transport</keyword>
<dbReference type="GO" id="GO:0005789">
    <property type="term" value="C:endoplasmic reticulum membrane"/>
    <property type="evidence" value="ECO:0007669"/>
    <property type="project" value="UniProtKB-SubCell"/>
</dbReference>
<evidence type="ECO:0000256" key="19">
    <source>
        <dbReference type="SAM" id="Phobius"/>
    </source>
</evidence>
<evidence type="ECO:0000256" key="8">
    <source>
        <dbReference type="ARBA" id="ARBA00022723"/>
    </source>
</evidence>
<dbReference type="PANTHER" id="PTHR47947:SF1">
    <property type="entry name" value="CYTOCHROME P450 82E3"/>
    <property type="match status" value="1"/>
</dbReference>
<evidence type="ECO:0000256" key="5">
    <source>
        <dbReference type="ARBA" id="ARBA00022448"/>
    </source>
</evidence>
<dbReference type="GO" id="GO:0004497">
    <property type="term" value="F:monooxygenase activity"/>
    <property type="evidence" value="ECO:0007669"/>
    <property type="project" value="UniProtKB-KW"/>
</dbReference>
<keyword evidence="15" id="KW-0503">Monooxygenase</keyword>
<dbReference type="GO" id="GO:0016705">
    <property type="term" value="F:oxidoreductase activity, acting on paired donors, with incorporation or reduction of molecular oxygen"/>
    <property type="evidence" value="ECO:0007669"/>
    <property type="project" value="InterPro"/>
</dbReference>
<comment type="caution">
    <text evidence="20">The sequence shown here is derived from an EMBL/GenBank/DDBJ whole genome shotgun (WGS) entry which is preliminary data.</text>
</comment>
<dbReference type="GO" id="GO:0015031">
    <property type="term" value="P:protein transport"/>
    <property type="evidence" value="ECO:0007669"/>
    <property type="project" value="UniProtKB-KW"/>
</dbReference>
<evidence type="ECO:0000256" key="1">
    <source>
        <dbReference type="ARBA" id="ARBA00004167"/>
    </source>
</evidence>
<keyword evidence="14 18" id="KW-0408">Iron</keyword>
<dbReference type="InterPro" id="IPR002401">
    <property type="entry name" value="Cyt_P450_E_grp-I"/>
</dbReference>
<dbReference type="AlphaFoldDB" id="A0A314XTH0"/>
<evidence type="ECO:0000256" key="11">
    <source>
        <dbReference type="ARBA" id="ARBA00022927"/>
    </source>
</evidence>
<dbReference type="Gene3D" id="1.10.630.10">
    <property type="entry name" value="Cytochrome P450"/>
    <property type="match status" value="1"/>
</dbReference>
<keyword evidence="6 18" id="KW-0349">Heme</keyword>
<dbReference type="EMBL" id="PJQY01002160">
    <property type="protein sequence ID" value="PQP95949.1"/>
    <property type="molecule type" value="Genomic_DNA"/>
</dbReference>